<comment type="catalytic activity">
    <reaction evidence="17 19">
        <text>alpha-ribazole + adenosylcob(III)inamide-GDP = adenosylcob(III)alamin + GMP + H(+)</text>
        <dbReference type="Rhea" id="RHEA:16049"/>
        <dbReference type="ChEBI" id="CHEBI:10329"/>
        <dbReference type="ChEBI" id="CHEBI:15378"/>
        <dbReference type="ChEBI" id="CHEBI:18408"/>
        <dbReference type="ChEBI" id="CHEBI:58115"/>
        <dbReference type="ChEBI" id="CHEBI:60487"/>
        <dbReference type="EC" id="2.7.8.26"/>
    </reaction>
</comment>
<evidence type="ECO:0000256" key="10">
    <source>
        <dbReference type="ARBA" id="ARBA00022692"/>
    </source>
</evidence>
<evidence type="ECO:0000313" key="20">
    <source>
        <dbReference type="EMBL" id="MBC8585083.1"/>
    </source>
</evidence>
<accession>A0A926ENB6</accession>
<dbReference type="PANTHER" id="PTHR34148:SF1">
    <property type="entry name" value="ADENOSYLCOBINAMIDE-GDP RIBAZOLETRANSFERASE"/>
    <property type="match status" value="1"/>
</dbReference>
<protein>
    <recommendedName>
        <fullName evidence="6 19">Adenosylcobinamide-GDP ribazoletransferase</fullName>
        <ecNumber evidence="5 19">2.7.8.26</ecNumber>
    </recommendedName>
    <alternativeName>
        <fullName evidence="16 19">Cobalamin synthase</fullName>
    </alternativeName>
    <alternativeName>
        <fullName evidence="15 19">Cobalamin-5'-phosphate synthase</fullName>
    </alternativeName>
</protein>
<evidence type="ECO:0000256" key="17">
    <source>
        <dbReference type="ARBA" id="ARBA00048623"/>
    </source>
</evidence>
<dbReference type="InterPro" id="IPR003805">
    <property type="entry name" value="CobS"/>
</dbReference>
<dbReference type="PANTHER" id="PTHR34148">
    <property type="entry name" value="ADENOSYLCOBINAMIDE-GDP RIBAZOLETRANSFERASE"/>
    <property type="match status" value="1"/>
</dbReference>
<evidence type="ECO:0000256" key="19">
    <source>
        <dbReference type="HAMAP-Rule" id="MF_00719"/>
    </source>
</evidence>
<dbReference type="EC" id="2.7.8.26" evidence="5 19"/>
<feature type="transmembrane region" description="Helical" evidence="19">
    <location>
        <begin position="110"/>
        <end position="129"/>
    </location>
</feature>
<dbReference type="EMBL" id="JACRTD010000003">
    <property type="protein sequence ID" value="MBC8585083.1"/>
    <property type="molecule type" value="Genomic_DNA"/>
</dbReference>
<evidence type="ECO:0000256" key="13">
    <source>
        <dbReference type="ARBA" id="ARBA00023136"/>
    </source>
</evidence>
<dbReference type="GO" id="GO:0009236">
    <property type="term" value="P:cobalamin biosynthetic process"/>
    <property type="evidence" value="ECO:0007669"/>
    <property type="project" value="UniProtKB-UniRule"/>
</dbReference>
<evidence type="ECO:0000256" key="3">
    <source>
        <dbReference type="ARBA" id="ARBA00004663"/>
    </source>
</evidence>
<evidence type="ECO:0000256" key="16">
    <source>
        <dbReference type="ARBA" id="ARBA00032853"/>
    </source>
</evidence>
<dbReference type="GO" id="GO:0005886">
    <property type="term" value="C:plasma membrane"/>
    <property type="evidence" value="ECO:0007669"/>
    <property type="project" value="UniProtKB-SubCell"/>
</dbReference>
<organism evidence="20 21">
    <name type="scientific">Youxingia wuxianensis</name>
    <dbReference type="NCBI Taxonomy" id="2763678"/>
    <lineage>
        <taxon>Bacteria</taxon>
        <taxon>Bacillati</taxon>
        <taxon>Bacillota</taxon>
        <taxon>Clostridia</taxon>
        <taxon>Eubacteriales</taxon>
        <taxon>Oscillospiraceae</taxon>
        <taxon>Youxingia</taxon>
    </lineage>
</organism>
<evidence type="ECO:0000256" key="9">
    <source>
        <dbReference type="ARBA" id="ARBA00022679"/>
    </source>
</evidence>
<keyword evidence="9 19" id="KW-0808">Transferase</keyword>
<evidence type="ECO:0000256" key="4">
    <source>
        <dbReference type="ARBA" id="ARBA00010561"/>
    </source>
</evidence>
<evidence type="ECO:0000256" key="14">
    <source>
        <dbReference type="ARBA" id="ARBA00025228"/>
    </source>
</evidence>
<gene>
    <name evidence="19" type="primary">cobS</name>
    <name evidence="20" type="ORF">H8705_05750</name>
</gene>
<keyword evidence="8 19" id="KW-0169">Cobalamin biosynthesis</keyword>
<proteinExistence type="inferred from homology"/>
<comment type="catalytic activity">
    <reaction evidence="18 19">
        <text>alpha-ribazole 5'-phosphate + adenosylcob(III)inamide-GDP = adenosylcob(III)alamin 5'-phosphate + GMP + H(+)</text>
        <dbReference type="Rhea" id="RHEA:23560"/>
        <dbReference type="ChEBI" id="CHEBI:15378"/>
        <dbReference type="ChEBI" id="CHEBI:57918"/>
        <dbReference type="ChEBI" id="CHEBI:58115"/>
        <dbReference type="ChEBI" id="CHEBI:60487"/>
        <dbReference type="ChEBI" id="CHEBI:60493"/>
        <dbReference type="EC" id="2.7.8.26"/>
    </reaction>
</comment>
<dbReference type="RefSeq" id="WP_262394862.1">
    <property type="nucleotide sequence ID" value="NZ_JACRTD010000003.1"/>
</dbReference>
<comment type="caution">
    <text evidence="20">The sequence shown here is derived from an EMBL/GenBank/DDBJ whole genome shotgun (WGS) entry which is preliminary data.</text>
</comment>
<comment type="subcellular location">
    <subcellularLocation>
        <location evidence="2 19">Cell membrane</location>
        <topology evidence="2 19">Multi-pass membrane protein</topology>
    </subcellularLocation>
</comment>
<comment type="similarity">
    <text evidence="4 19">Belongs to the CobS family.</text>
</comment>
<keyword evidence="13 19" id="KW-0472">Membrane</keyword>
<keyword evidence="12 19" id="KW-1133">Transmembrane helix</keyword>
<keyword evidence="10 19" id="KW-0812">Transmembrane</keyword>
<keyword evidence="7 19" id="KW-1003">Cell membrane</keyword>
<evidence type="ECO:0000256" key="5">
    <source>
        <dbReference type="ARBA" id="ARBA00013200"/>
    </source>
</evidence>
<evidence type="ECO:0000256" key="18">
    <source>
        <dbReference type="ARBA" id="ARBA00049504"/>
    </source>
</evidence>
<feature type="transmembrane region" description="Helical" evidence="19">
    <location>
        <begin position="141"/>
        <end position="163"/>
    </location>
</feature>
<evidence type="ECO:0000256" key="1">
    <source>
        <dbReference type="ARBA" id="ARBA00001946"/>
    </source>
</evidence>
<keyword evidence="21" id="KW-1185">Reference proteome</keyword>
<evidence type="ECO:0000256" key="15">
    <source>
        <dbReference type="ARBA" id="ARBA00032605"/>
    </source>
</evidence>
<reference evidence="20" key="1">
    <citation type="submission" date="2020-08" db="EMBL/GenBank/DDBJ databases">
        <title>Genome public.</title>
        <authorList>
            <person name="Liu C."/>
            <person name="Sun Q."/>
        </authorList>
    </citation>
    <scope>NUCLEOTIDE SEQUENCE</scope>
    <source>
        <strain evidence="20">NSJ-64</strain>
    </source>
</reference>
<name>A0A926ENB6_9FIRM</name>
<comment type="pathway">
    <text evidence="3 19">Cofactor biosynthesis; adenosylcobalamin biosynthesis; adenosylcobalamin from cob(II)yrinate a,c-diamide: step 7/7.</text>
</comment>
<dbReference type="Pfam" id="PF02654">
    <property type="entry name" value="CobS"/>
    <property type="match status" value="1"/>
</dbReference>
<evidence type="ECO:0000256" key="8">
    <source>
        <dbReference type="ARBA" id="ARBA00022573"/>
    </source>
</evidence>
<dbReference type="AlphaFoldDB" id="A0A926ENB6"/>
<feature type="transmembrane region" description="Helical" evidence="19">
    <location>
        <begin position="184"/>
        <end position="216"/>
    </location>
</feature>
<dbReference type="GO" id="GO:0051073">
    <property type="term" value="F:adenosylcobinamide-GDP ribazoletransferase activity"/>
    <property type="evidence" value="ECO:0007669"/>
    <property type="project" value="UniProtKB-UniRule"/>
</dbReference>
<dbReference type="GO" id="GO:0008818">
    <property type="term" value="F:cobalamin 5'-phosphate synthase activity"/>
    <property type="evidence" value="ECO:0007669"/>
    <property type="project" value="UniProtKB-UniRule"/>
</dbReference>
<comment type="function">
    <text evidence="14 19">Joins adenosylcobinamide-GDP and alpha-ribazole to generate adenosylcobalamin (Ado-cobalamin). Also synthesizes adenosylcobalamin 5'-phosphate from adenosylcobinamide-GDP and alpha-ribazole 5'-phosphate.</text>
</comment>
<dbReference type="Proteomes" id="UP000623678">
    <property type="component" value="Unassembled WGS sequence"/>
</dbReference>
<evidence type="ECO:0000256" key="12">
    <source>
        <dbReference type="ARBA" id="ARBA00022989"/>
    </source>
</evidence>
<keyword evidence="11 19" id="KW-0460">Magnesium</keyword>
<evidence type="ECO:0000313" key="21">
    <source>
        <dbReference type="Proteomes" id="UP000623678"/>
    </source>
</evidence>
<feature type="transmembrane region" description="Helical" evidence="19">
    <location>
        <begin position="29"/>
        <end position="54"/>
    </location>
</feature>
<evidence type="ECO:0000256" key="6">
    <source>
        <dbReference type="ARBA" id="ARBA00015850"/>
    </source>
</evidence>
<comment type="cofactor">
    <cofactor evidence="1 19">
        <name>Mg(2+)</name>
        <dbReference type="ChEBI" id="CHEBI:18420"/>
    </cofactor>
</comment>
<feature type="transmembrane region" description="Helical" evidence="19">
    <location>
        <begin position="236"/>
        <end position="256"/>
    </location>
</feature>
<dbReference type="HAMAP" id="MF_00719">
    <property type="entry name" value="CobS"/>
    <property type="match status" value="1"/>
</dbReference>
<sequence length="257" mass="27856">MKQLASAFAIAFSMYSVLPMPQVDWKRENMKYAMCFFPWIGLVIGGAVYGWLYFAGICMLQESLVSAVAAALPVLLSGGIHLDGFCDTIDALASHQTKERKLEILKDPHIGSFAVIGCCLYFLLSFALWSQMAKNPKSVGIILIGYILSRSLSGLSVVSFSCAKNSGLACAFSDSAAKMKVKTVMIVYLVLCLAAMAFISPFLGIGTFFISILVYVGYQKMCYKQFGGLTGDLAGYFLIVCEFCILLYVCAAGGVIQ</sequence>
<evidence type="ECO:0000256" key="2">
    <source>
        <dbReference type="ARBA" id="ARBA00004651"/>
    </source>
</evidence>
<evidence type="ECO:0000256" key="11">
    <source>
        <dbReference type="ARBA" id="ARBA00022842"/>
    </source>
</evidence>
<evidence type="ECO:0000256" key="7">
    <source>
        <dbReference type="ARBA" id="ARBA00022475"/>
    </source>
</evidence>